<dbReference type="AlphaFoldDB" id="A0A484B7W0"/>
<dbReference type="OMA" id="MIMVKKS"/>
<sequence length="267" mass="30872">MNKLSTSITCFGVDRTHMLLQDPAGVQNKGLFSIMDSVRPSNGNTNAAEVERIARKTLLQMQDMCRFEDVENVLRFAVPKVLCDLHAYERLTEEVRDMKKTLNTYIHHSKVMGDDVAEIFLDLHNIYTKLDQLDKNAPRMPREKRDKLNRRLRDAEHFLENAKHFIIKQKKHTPTVTPTITPTVTPNVTPTVTPTPTPTSSTHRERKRERPADSTRQTRCAEKRAFLTNMLVAKKSDFSMELNRRKNYFSEAERVLGKKNSNKHRVS</sequence>
<keyword evidence="3" id="KW-1185">Reference proteome</keyword>
<reference evidence="2 3" key="1">
    <citation type="journal article" date="2019" name="J. Hered.">
        <title>An Improved Genome Assembly for Drosophila navojoa, the Basal Species in the mojavensis Cluster.</title>
        <authorList>
            <person name="Vanderlinde T."/>
            <person name="Dupim E.G."/>
            <person name="Nazario-Yepiz N.O."/>
            <person name="Carvalho A.B."/>
        </authorList>
    </citation>
    <scope>NUCLEOTIDE SEQUENCE [LARGE SCALE GENOMIC DNA]</scope>
    <source>
        <strain evidence="2">Navoj_Jal97</strain>
        <tissue evidence="2">Whole organism</tissue>
    </source>
</reference>
<protein>
    <submittedName>
        <fullName evidence="2">Uncharacterized protein</fullName>
    </submittedName>
</protein>
<name>A0A484B7W0_DRONA</name>
<proteinExistence type="predicted"/>
<gene>
    <name evidence="2" type="ORF">AWZ03_008657</name>
</gene>
<evidence type="ECO:0000313" key="3">
    <source>
        <dbReference type="Proteomes" id="UP000295192"/>
    </source>
</evidence>
<feature type="region of interest" description="Disordered" evidence="1">
    <location>
        <begin position="176"/>
        <end position="218"/>
    </location>
</feature>
<feature type="compositionally biased region" description="Low complexity" evidence="1">
    <location>
        <begin position="176"/>
        <end position="194"/>
    </location>
</feature>
<dbReference type="Proteomes" id="UP000295192">
    <property type="component" value="Unassembled WGS sequence"/>
</dbReference>
<accession>A0A484B7W0</accession>
<evidence type="ECO:0000256" key="1">
    <source>
        <dbReference type="SAM" id="MobiDB-lite"/>
    </source>
</evidence>
<evidence type="ECO:0000313" key="2">
    <source>
        <dbReference type="EMBL" id="TDG44926.1"/>
    </source>
</evidence>
<dbReference type="OrthoDB" id="7883286at2759"/>
<dbReference type="EMBL" id="LSRL02000091">
    <property type="protein sequence ID" value="TDG44926.1"/>
    <property type="molecule type" value="Genomic_DNA"/>
</dbReference>
<organism evidence="2 3">
    <name type="scientific">Drosophila navojoa</name>
    <name type="common">Fruit fly</name>
    <dbReference type="NCBI Taxonomy" id="7232"/>
    <lineage>
        <taxon>Eukaryota</taxon>
        <taxon>Metazoa</taxon>
        <taxon>Ecdysozoa</taxon>
        <taxon>Arthropoda</taxon>
        <taxon>Hexapoda</taxon>
        <taxon>Insecta</taxon>
        <taxon>Pterygota</taxon>
        <taxon>Neoptera</taxon>
        <taxon>Endopterygota</taxon>
        <taxon>Diptera</taxon>
        <taxon>Brachycera</taxon>
        <taxon>Muscomorpha</taxon>
        <taxon>Ephydroidea</taxon>
        <taxon>Drosophilidae</taxon>
        <taxon>Drosophila</taxon>
    </lineage>
</organism>
<comment type="caution">
    <text evidence="2">The sequence shown here is derived from an EMBL/GenBank/DDBJ whole genome shotgun (WGS) entry which is preliminary data.</text>
</comment>